<dbReference type="AlphaFoldDB" id="A0AAN6N086"/>
<feature type="non-terminal residue" evidence="2">
    <location>
        <position position="1"/>
    </location>
</feature>
<protein>
    <recommendedName>
        <fullName evidence="1">Protein kinase domain-containing protein</fullName>
    </recommendedName>
</protein>
<dbReference type="PROSITE" id="PS50011">
    <property type="entry name" value="PROTEIN_KINASE_DOM"/>
    <property type="match status" value="1"/>
</dbReference>
<gene>
    <name evidence="2" type="ORF">QBC46DRAFT_271671</name>
</gene>
<dbReference type="GO" id="GO:0005524">
    <property type="term" value="F:ATP binding"/>
    <property type="evidence" value="ECO:0007669"/>
    <property type="project" value="InterPro"/>
</dbReference>
<evidence type="ECO:0000313" key="2">
    <source>
        <dbReference type="EMBL" id="KAK3935468.1"/>
    </source>
</evidence>
<dbReference type="PROSITE" id="PS00108">
    <property type="entry name" value="PROTEIN_KINASE_ST"/>
    <property type="match status" value="1"/>
</dbReference>
<evidence type="ECO:0000259" key="1">
    <source>
        <dbReference type="PROSITE" id="PS50011"/>
    </source>
</evidence>
<reference evidence="3" key="1">
    <citation type="journal article" date="2023" name="Mol. Phylogenet. Evol.">
        <title>Genome-scale phylogeny and comparative genomics of the fungal order Sordariales.</title>
        <authorList>
            <person name="Hensen N."/>
            <person name="Bonometti L."/>
            <person name="Westerberg I."/>
            <person name="Brannstrom I.O."/>
            <person name="Guillou S."/>
            <person name="Cros-Aarteil S."/>
            <person name="Calhoun S."/>
            <person name="Haridas S."/>
            <person name="Kuo A."/>
            <person name="Mondo S."/>
            <person name="Pangilinan J."/>
            <person name="Riley R."/>
            <person name="LaButti K."/>
            <person name="Andreopoulos B."/>
            <person name="Lipzen A."/>
            <person name="Chen C."/>
            <person name="Yan M."/>
            <person name="Daum C."/>
            <person name="Ng V."/>
            <person name="Clum A."/>
            <person name="Steindorff A."/>
            <person name="Ohm R.A."/>
            <person name="Martin F."/>
            <person name="Silar P."/>
            <person name="Natvig D.O."/>
            <person name="Lalanne C."/>
            <person name="Gautier V."/>
            <person name="Ament-Velasquez S.L."/>
            <person name="Kruys A."/>
            <person name="Hutchinson M.I."/>
            <person name="Powell A.J."/>
            <person name="Barry K."/>
            <person name="Miller A.N."/>
            <person name="Grigoriev I.V."/>
            <person name="Debuchy R."/>
            <person name="Gladieux P."/>
            <person name="Hiltunen Thoren M."/>
            <person name="Johannesson H."/>
        </authorList>
    </citation>
    <scope>NUCLEOTIDE SEQUENCE [LARGE SCALE GENOMIC DNA]</scope>
    <source>
        <strain evidence="3">CBS 340.73</strain>
    </source>
</reference>
<evidence type="ECO:0000313" key="3">
    <source>
        <dbReference type="Proteomes" id="UP001303473"/>
    </source>
</evidence>
<dbReference type="EMBL" id="MU853922">
    <property type="protein sequence ID" value="KAK3935468.1"/>
    <property type="molecule type" value="Genomic_DNA"/>
</dbReference>
<proteinExistence type="predicted"/>
<dbReference type="GO" id="GO:0004672">
    <property type="term" value="F:protein kinase activity"/>
    <property type="evidence" value="ECO:0007669"/>
    <property type="project" value="InterPro"/>
</dbReference>
<dbReference type="Gene3D" id="1.10.510.10">
    <property type="entry name" value="Transferase(Phosphotransferase) domain 1"/>
    <property type="match status" value="1"/>
</dbReference>
<dbReference type="InterPro" id="IPR000719">
    <property type="entry name" value="Prot_kinase_dom"/>
</dbReference>
<dbReference type="InterPro" id="IPR008271">
    <property type="entry name" value="Ser/Thr_kinase_AS"/>
</dbReference>
<dbReference type="Proteomes" id="UP001303473">
    <property type="component" value="Unassembled WGS sequence"/>
</dbReference>
<sequence length="67" mass="7978">IIYQDIKLKNILIKHRDPEYNPYYLNIKLSDFSLFKTSSLKTFYGSKTYCLLKVQNDNILYIKAINV</sequence>
<dbReference type="SUPFAM" id="SSF56112">
    <property type="entry name" value="Protein kinase-like (PK-like)"/>
    <property type="match status" value="1"/>
</dbReference>
<comment type="caution">
    <text evidence="2">The sequence shown here is derived from an EMBL/GenBank/DDBJ whole genome shotgun (WGS) entry which is preliminary data.</text>
</comment>
<name>A0AAN6N086_9PEZI</name>
<organism evidence="2 3">
    <name type="scientific">Diplogelasinospora grovesii</name>
    <dbReference type="NCBI Taxonomy" id="303347"/>
    <lineage>
        <taxon>Eukaryota</taxon>
        <taxon>Fungi</taxon>
        <taxon>Dikarya</taxon>
        <taxon>Ascomycota</taxon>
        <taxon>Pezizomycotina</taxon>
        <taxon>Sordariomycetes</taxon>
        <taxon>Sordariomycetidae</taxon>
        <taxon>Sordariales</taxon>
        <taxon>Diplogelasinosporaceae</taxon>
        <taxon>Diplogelasinospora</taxon>
    </lineage>
</organism>
<feature type="domain" description="Protein kinase" evidence="1">
    <location>
        <begin position="1"/>
        <end position="67"/>
    </location>
</feature>
<accession>A0AAN6N086</accession>
<dbReference type="InterPro" id="IPR011009">
    <property type="entry name" value="Kinase-like_dom_sf"/>
</dbReference>
<keyword evidence="3" id="KW-1185">Reference proteome</keyword>